<accession>A0AAE0M1D4</accession>
<feature type="signal peptide" evidence="2">
    <location>
        <begin position="1"/>
        <end position="30"/>
    </location>
</feature>
<feature type="compositionally biased region" description="Acidic residues" evidence="1">
    <location>
        <begin position="238"/>
        <end position="259"/>
    </location>
</feature>
<dbReference type="PANTHER" id="PTHR38166:SF1">
    <property type="entry name" value="C2H2-TYPE DOMAIN-CONTAINING PROTEIN"/>
    <property type="match status" value="1"/>
</dbReference>
<feature type="region of interest" description="Disordered" evidence="1">
    <location>
        <begin position="115"/>
        <end position="134"/>
    </location>
</feature>
<dbReference type="AlphaFoldDB" id="A0AAE0M1D4"/>
<feature type="compositionally biased region" description="Polar residues" evidence="1">
    <location>
        <begin position="603"/>
        <end position="625"/>
    </location>
</feature>
<evidence type="ECO:0000256" key="1">
    <source>
        <dbReference type="SAM" id="MobiDB-lite"/>
    </source>
</evidence>
<feature type="compositionally biased region" description="Low complexity" evidence="1">
    <location>
        <begin position="181"/>
        <end position="197"/>
    </location>
</feature>
<comment type="caution">
    <text evidence="3">The sequence shown here is derived from an EMBL/GenBank/DDBJ whole genome shotgun (WGS) entry which is preliminary data.</text>
</comment>
<gene>
    <name evidence="3" type="ORF">B0H66DRAFT_536408</name>
</gene>
<protein>
    <submittedName>
        <fullName evidence="3">Uncharacterized protein</fullName>
    </submittedName>
</protein>
<feature type="compositionally biased region" description="Gly residues" evidence="1">
    <location>
        <begin position="345"/>
        <end position="355"/>
    </location>
</feature>
<sequence>MRLTPCQIGVARSCVDTLLLCTMCPTVSDAYSGIVARPAVPTCTCSQSSDAGPTGSLTTANLIAVELRKKQRAAVLEDEAALSQPQWSRSPYHDLRRFGKSDLAAGDSNWVMRTHSSSTSATSRSPSPCHSSESSQYYAASTSSLATSQAAISATDCGVPNYDDPEACGNNKWPGNDDNPRMPMRRPSPSTPASRFARSVKDLAARSPSRPSSLRHAISLSREGVEPEAAGSEHPESDISDSESDTVGDSDTDNDDDNEWSGQNGNLESMIIAAVDGDLSLAAFLVPLLHNDFQLALKSKVDSWQCTTAHGSADGSPGGKPSKTDASQGQDSGNSRKRRRRSSSDGGGREASGGGDGDEGDEDEDNTGDLGQSPPDGADPTPTLACPFHKRDPVKYGIQSGNSAGTKKHKYRGCIGPGYKSIQRLKEHLKRVHSPVQCDRCYEIFPGSLKERAACLARLAEHRKMDVSCERGDPSMKEGIDETQWAVLDKQSRKKNQEAHRLEKWYEIWEVLFPEPGVERPENPWNDLVIPHTSKTAISGEDSFAKLFITIMQHKVLQKEIDEEVFKAIRGPLESAARQALRAHINILGPPSTETSSSESKNRQSLIGGSSTHLSAPATTSSHQLSATTGTTSMTASSPMRGRSGPAAPNTAPYTLSPGSYGMGMSQSMTRAHSQQPQPQYTHMHHPSPSMQAGPLGHQVSGFTAAMPTDDPANSFYGYHNYMFAAPPPPAHHHHQGHANSWPSPGSVSFTGTHQTMSQNFAPLGPGGTDSFFGDVRDFGQGTGQEEL</sequence>
<feature type="compositionally biased region" description="Acidic residues" evidence="1">
    <location>
        <begin position="356"/>
        <end position="367"/>
    </location>
</feature>
<evidence type="ECO:0000256" key="2">
    <source>
        <dbReference type="SAM" id="SignalP"/>
    </source>
</evidence>
<feature type="compositionally biased region" description="Low complexity" evidence="1">
    <location>
        <begin position="626"/>
        <end position="638"/>
    </location>
</feature>
<feature type="chain" id="PRO_5041947213" evidence="2">
    <location>
        <begin position="31"/>
        <end position="788"/>
    </location>
</feature>
<feature type="region of interest" description="Disordered" evidence="1">
    <location>
        <begin position="730"/>
        <end position="788"/>
    </location>
</feature>
<feature type="region of interest" description="Disordered" evidence="1">
    <location>
        <begin position="588"/>
        <end position="657"/>
    </location>
</feature>
<feature type="region of interest" description="Disordered" evidence="1">
    <location>
        <begin position="168"/>
        <end position="263"/>
    </location>
</feature>
<keyword evidence="4" id="KW-1185">Reference proteome</keyword>
<evidence type="ECO:0000313" key="3">
    <source>
        <dbReference type="EMBL" id="KAK3315542.1"/>
    </source>
</evidence>
<feature type="compositionally biased region" description="Low complexity" evidence="1">
    <location>
        <begin position="590"/>
        <end position="599"/>
    </location>
</feature>
<reference evidence="3" key="1">
    <citation type="journal article" date="2023" name="Mol. Phylogenet. Evol.">
        <title>Genome-scale phylogeny and comparative genomics of the fungal order Sordariales.</title>
        <authorList>
            <person name="Hensen N."/>
            <person name="Bonometti L."/>
            <person name="Westerberg I."/>
            <person name="Brannstrom I.O."/>
            <person name="Guillou S."/>
            <person name="Cros-Aarteil S."/>
            <person name="Calhoun S."/>
            <person name="Haridas S."/>
            <person name="Kuo A."/>
            <person name="Mondo S."/>
            <person name="Pangilinan J."/>
            <person name="Riley R."/>
            <person name="LaButti K."/>
            <person name="Andreopoulos B."/>
            <person name="Lipzen A."/>
            <person name="Chen C."/>
            <person name="Yan M."/>
            <person name="Daum C."/>
            <person name="Ng V."/>
            <person name="Clum A."/>
            <person name="Steindorff A."/>
            <person name="Ohm R.A."/>
            <person name="Martin F."/>
            <person name="Silar P."/>
            <person name="Natvig D.O."/>
            <person name="Lalanne C."/>
            <person name="Gautier V."/>
            <person name="Ament-Velasquez S.L."/>
            <person name="Kruys A."/>
            <person name="Hutchinson M.I."/>
            <person name="Powell A.J."/>
            <person name="Barry K."/>
            <person name="Miller A.N."/>
            <person name="Grigoriev I.V."/>
            <person name="Debuchy R."/>
            <person name="Gladieux P."/>
            <person name="Hiltunen Thoren M."/>
            <person name="Johannesson H."/>
        </authorList>
    </citation>
    <scope>NUCLEOTIDE SEQUENCE</scope>
    <source>
        <strain evidence="3">CBS 118394</strain>
    </source>
</reference>
<feature type="region of interest" description="Disordered" evidence="1">
    <location>
        <begin position="308"/>
        <end position="409"/>
    </location>
</feature>
<name>A0AAE0M1D4_9PEZI</name>
<keyword evidence="2" id="KW-0732">Signal</keyword>
<feature type="compositionally biased region" description="Low complexity" evidence="1">
    <location>
        <begin position="205"/>
        <end position="215"/>
    </location>
</feature>
<dbReference type="Proteomes" id="UP001283341">
    <property type="component" value="Unassembled WGS sequence"/>
</dbReference>
<feature type="compositionally biased region" description="Low complexity" evidence="1">
    <location>
        <begin position="116"/>
        <end position="134"/>
    </location>
</feature>
<dbReference type="PANTHER" id="PTHR38166">
    <property type="entry name" value="C2H2-TYPE DOMAIN-CONTAINING PROTEIN-RELATED"/>
    <property type="match status" value="1"/>
</dbReference>
<proteinExistence type="predicted"/>
<evidence type="ECO:0000313" key="4">
    <source>
        <dbReference type="Proteomes" id="UP001283341"/>
    </source>
</evidence>
<reference evidence="3" key="2">
    <citation type="submission" date="2023-06" db="EMBL/GenBank/DDBJ databases">
        <authorList>
            <consortium name="Lawrence Berkeley National Laboratory"/>
            <person name="Haridas S."/>
            <person name="Hensen N."/>
            <person name="Bonometti L."/>
            <person name="Westerberg I."/>
            <person name="Brannstrom I.O."/>
            <person name="Guillou S."/>
            <person name="Cros-Aarteil S."/>
            <person name="Calhoun S."/>
            <person name="Kuo A."/>
            <person name="Mondo S."/>
            <person name="Pangilinan J."/>
            <person name="Riley R."/>
            <person name="Labutti K."/>
            <person name="Andreopoulos B."/>
            <person name="Lipzen A."/>
            <person name="Chen C."/>
            <person name="Yanf M."/>
            <person name="Daum C."/>
            <person name="Ng V."/>
            <person name="Clum A."/>
            <person name="Steindorff A."/>
            <person name="Ohm R."/>
            <person name="Martin F."/>
            <person name="Silar P."/>
            <person name="Natvig D."/>
            <person name="Lalanne C."/>
            <person name="Gautier V."/>
            <person name="Ament-Velasquez S.L."/>
            <person name="Kruys A."/>
            <person name="Hutchinson M.I."/>
            <person name="Powell A.J."/>
            <person name="Barry K."/>
            <person name="Miller A.N."/>
            <person name="Grigoriev I.V."/>
            <person name="Debuchy R."/>
            <person name="Gladieux P."/>
            <person name="Thoren M.H."/>
            <person name="Johannesson H."/>
        </authorList>
    </citation>
    <scope>NUCLEOTIDE SEQUENCE</scope>
    <source>
        <strain evidence="3">CBS 118394</strain>
    </source>
</reference>
<feature type="compositionally biased region" description="Polar residues" evidence="1">
    <location>
        <begin position="738"/>
        <end position="761"/>
    </location>
</feature>
<dbReference type="EMBL" id="JAUEDM010000006">
    <property type="protein sequence ID" value="KAK3315542.1"/>
    <property type="molecule type" value="Genomic_DNA"/>
</dbReference>
<organism evidence="3 4">
    <name type="scientific">Apodospora peruviana</name>
    <dbReference type="NCBI Taxonomy" id="516989"/>
    <lineage>
        <taxon>Eukaryota</taxon>
        <taxon>Fungi</taxon>
        <taxon>Dikarya</taxon>
        <taxon>Ascomycota</taxon>
        <taxon>Pezizomycotina</taxon>
        <taxon>Sordariomycetes</taxon>
        <taxon>Sordariomycetidae</taxon>
        <taxon>Sordariales</taxon>
        <taxon>Lasiosphaeriaceae</taxon>
        <taxon>Apodospora</taxon>
    </lineage>
</organism>